<keyword evidence="2" id="KW-0472">Membrane</keyword>
<evidence type="ECO:0000256" key="1">
    <source>
        <dbReference type="SAM" id="MobiDB-lite"/>
    </source>
</evidence>
<accession>A0A151NU42</accession>
<protein>
    <submittedName>
        <fullName evidence="3">Uncharacterized protein</fullName>
    </submittedName>
</protein>
<dbReference type="EMBL" id="AKHW03001980">
    <property type="protein sequence ID" value="KYO40274.1"/>
    <property type="molecule type" value="Genomic_DNA"/>
</dbReference>
<evidence type="ECO:0000256" key="2">
    <source>
        <dbReference type="SAM" id="Phobius"/>
    </source>
</evidence>
<evidence type="ECO:0000313" key="3">
    <source>
        <dbReference type="EMBL" id="KYO40274.1"/>
    </source>
</evidence>
<comment type="caution">
    <text evidence="3">The sequence shown here is derived from an EMBL/GenBank/DDBJ whole genome shotgun (WGS) entry which is preliminary data.</text>
</comment>
<keyword evidence="4" id="KW-1185">Reference proteome</keyword>
<organism evidence="3 4">
    <name type="scientific">Alligator mississippiensis</name>
    <name type="common">American alligator</name>
    <dbReference type="NCBI Taxonomy" id="8496"/>
    <lineage>
        <taxon>Eukaryota</taxon>
        <taxon>Metazoa</taxon>
        <taxon>Chordata</taxon>
        <taxon>Craniata</taxon>
        <taxon>Vertebrata</taxon>
        <taxon>Euteleostomi</taxon>
        <taxon>Archelosauria</taxon>
        <taxon>Archosauria</taxon>
        <taxon>Crocodylia</taxon>
        <taxon>Alligatoridae</taxon>
        <taxon>Alligatorinae</taxon>
        <taxon>Alligator</taxon>
    </lineage>
</organism>
<feature type="transmembrane region" description="Helical" evidence="2">
    <location>
        <begin position="33"/>
        <end position="53"/>
    </location>
</feature>
<feature type="region of interest" description="Disordered" evidence="1">
    <location>
        <begin position="74"/>
        <end position="106"/>
    </location>
</feature>
<name>A0A151NU42_ALLMI</name>
<reference evidence="3 4" key="1">
    <citation type="journal article" date="2012" name="Genome Biol.">
        <title>Sequencing three crocodilian genomes to illuminate the evolution of archosaurs and amniotes.</title>
        <authorList>
            <person name="St John J.A."/>
            <person name="Braun E.L."/>
            <person name="Isberg S.R."/>
            <person name="Miles L.G."/>
            <person name="Chong A.Y."/>
            <person name="Gongora J."/>
            <person name="Dalzell P."/>
            <person name="Moran C."/>
            <person name="Bed'hom B."/>
            <person name="Abzhanov A."/>
            <person name="Burgess S.C."/>
            <person name="Cooksey A.M."/>
            <person name="Castoe T.A."/>
            <person name="Crawford N.G."/>
            <person name="Densmore L.D."/>
            <person name="Drew J.C."/>
            <person name="Edwards S.V."/>
            <person name="Faircloth B.C."/>
            <person name="Fujita M.K."/>
            <person name="Greenwold M.J."/>
            <person name="Hoffmann F.G."/>
            <person name="Howard J.M."/>
            <person name="Iguchi T."/>
            <person name="Janes D.E."/>
            <person name="Khan S.Y."/>
            <person name="Kohno S."/>
            <person name="de Koning A.J."/>
            <person name="Lance S.L."/>
            <person name="McCarthy F.M."/>
            <person name="McCormack J.E."/>
            <person name="Merchant M.E."/>
            <person name="Peterson D.G."/>
            <person name="Pollock D.D."/>
            <person name="Pourmand N."/>
            <person name="Raney B.J."/>
            <person name="Roessler K.A."/>
            <person name="Sanford J.R."/>
            <person name="Sawyer R.H."/>
            <person name="Schmidt C.J."/>
            <person name="Triplett E.W."/>
            <person name="Tuberville T.D."/>
            <person name="Venegas-Anaya M."/>
            <person name="Howard J.T."/>
            <person name="Jarvis E.D."/>
            <person name="Guillette L.J.Jr."/>
            <person name="Glenn T.C."/>
            <person name="Green R.E."/>
            <person name="Ray D.A."/>
        </authorList>
    </citation>
    <scope>NUCLEOTIDE SEQUENCE [LARGE SCALE GENOMIC DNA]</scope>
    <source>
        <strain evidence="3">KSC_2009_1</strain>
    </source>
</reference>
<sequence length="106" mass="11344">MWWVILFLDGCYIGYMFKLTNGSFSGEDMKQQLSNIFVIAQVCGLCLLLFIILCSCLKTHFPCNICGQGGGGRPPLGPPKPQAASKPGSDPLAPQPQLKATGGGQR</sequence>
<keyword evidence="2" id="KW-0812">Transmembrane</keyword>
<gene>
    <name evidence="3" type="ORF">Y1Q_0013062</name>
</gene>
<evidence type="ECO:0000313" key="4">
    <source>
        <dbReference type="Proteomes" id="UP000050525"/>
    </source>
</evidence>
<dbReference type="Proteomes" id="UP000050525">
    <property type="component" value="Unassembled WGS sequence"/>
</dbReference>
<dbReference type="AlphaFoldDB" id="A0A151NU42"/>
<keyword evidence="2" id="KW-1133">Transmembrane helix</keyword>
<proteinExistence type="predicted"/>